<dbReference type="PANTHER" id="PTHR45228">
    <property type="entry name" value="CYCLIC DI-GMP PHOSPHODIESTERASE TM_0186-RELATED"/>
    <property type="match status" value="1"/>
</dbReference>
<protein>
    <submittedName>
        <fullName evidence="4">3'3'-cGAMP-specific phosphodiesterase 2</fullName>
        <ecNumber evidence="4">3.1.4.-</ecNumber>
    </submittedName>
</protein>
<proteinExistence type="predicted"/>
<name>A0ABQ0C4L0_9PROT</name>
<dbReference type="Pfam" id="PF11849">
    <property type="entry name" value="DUF3369"/>
    <property type="match status" value="1"/>
</dbReference>
<evidence type="ECO:0000313" key="5">
    <source>
        <dbReference type="Proteomes" id="UP001628193"/>
    </source>
</evidence>
<evidence type="ECO:0000259" key="3">
    <source>
        <dbReference type="PROSITE" id="PS51832"/>
    </source>
</evidence>
<dbReference type="InterPro" id="IPR001789">
    <property type="entry name" value="Sig_transdc_resp-reg_receiver"/>
</dbReference>
<gene>
    <name evidence="4" type="ORF">SIID45300_00114</name>
</gene>
<organism evidence="4 5">
    <name type="scientific">Candidatus Magnetaquiglobus chichijimensis</name>
    <dbReference type="NCBI Taxonomy" id="3141448"/>
    <lineage>
        <taxon>Bacteria</taxon>
        <taxon>Pseudomonadati</taxon>
        <taxon>Pseudomonadota</taxon>
        <taxon>Magnetococcia</taxon>
        <taxon>Magnetococcales</taxon>
        <taxon>Candidatus Magnetaquicoccaceae</taxon>
        <taxon>Candidatus Magnetaquiglobus</taxon>
    </lineage>
</organism>
<sequence>MPAEKRILHLSAKSPAATTDPGALPPWLVLVVDDDADVIAVTRLNLRQFQFAGRRLSLVAASSAQEARTLLEDTPGGFALALIDVVMESDDAGLLLVRHIRETLGDRKIRLIIRTGQPGLAPERYVIDHFDIDDYKEKSELSAQKLYTTVRSALKSYRDLTTIDMARQGLEAILGAAPRMYLHPLDSFEEFYSGVFTQILGLCHLGAHSEVRIANGFLALFNKDDITIKAAVGDVRLDSSPATLRENFTPTETVIPLRIRDETIGMLYLEHGQPLDPLALHLLRIFTGQVCVALQSLRMQMELRQAHRSAIQMLSEAAEAKDANTGEHIQRIVALTRRLSLALGLSPDLAEQYAQASQLHDIGKIGIPDQILNKPGPLDRDEFSRIATHSAIGGTIIKDGKNFGIAREIALYHHEKWDGSGYPEGLRGEAIPLSARIVSVVDVFDALTHCRPYKGPWSVAEAVAEIRRLSGASFDPRVVEAFERLHAGDQLGDLLQ</sequence>
<dbReference type="Proteomes" id="UP001628193">
    <property type="component" value="Unassembled WGS sequence"/>
</dbReference>
<dbReference type="InterPro" id="IPR011006">
    <property type="entry name" value="CheY-like_superfamily"/>
</dbReference>
<evidence type="ECO:0000256" key="1">
    <source>
        <dbReference type="PROSITE-ProRule" id="PRU00169"/>
    </source>
</evidence>
<evidence type="ECO:0000259" key="2">
    <source>
        <dbReference type="PROSITE" id="PS50110"/>
    </source>
</evidence>
<dbReference type="InterPro" id="IPR029016">
    <property type="entry name" value="GAF-like_dom_sf"/>
</dbReference>
<dbReference type="Gene3D" id="1.10.3210.10">
    <property type="entry name" value="Hypothetical protein af1432"/>
    <property type="match status" value="1"/>
</dbReference>
<dbReference type="SUPFAM" id="SSF109604">
    <property type="entry name" value="HD-domain/PDEase-like"/>
    <property type="match status" value="1"/>
</dbReference>
<dbReference type="Gene3D" id="3.40.50.2300">
    <property type="match status" value="1"/>
</dbReference>
<feature type="domain" description="Response regulatory" evidence="2">
    <location>
        <begin position="28"/>
        <end position="153"/>
    </location>
</feature>
<feature type="modified residue" description="4-aspartylphosphate" evidence="1">
    <location>
        <position position="84"/>
    </location>
</feature>
<feature type="domain" description="HD-GYP" evidence="3">
    <location>
        <begin position="303"/>
        <end position="496"/>
    </location>
</feature>
<dbReference type="PANTHER" id="PTHR45228:SF9">
    <property type="entry name" value="3'3'-CGAMP-SPECIFIC PHOSPHODIESTERASE 2"/>
    <property type="match status" value="1"/>
</dbReference>
<dbReference type="CDD" id="cd00077">
    <property type="entry name" value="HDc"/>
    <property type="match status" value="1"/>
</dbReference>
<dbReference type="InterPro" id="IPR021800">
    <property type="entry name" value="DUF3369"/>
</dbReference>
<dbReference type="InterPro" id="IPR037522">
    <property type="entry name" value="HD_GYP_dom"/>
</dbReference>
<keyword evidence="5" id="KW-1185">Reference proteome</keyword>
<dbReference type="SMART" id="SM00471">
    <property type="entry name" value="HDc"/>
    <property type="match status" value="1"/>
</dbReference>
<accession>A0ABQ0C4L0</accession>
<dbReference type="InterPro" id="IPR052020">
    <property type="entry name" value="Cyclic_di-GMP/3'3'-cGAMP_PDE"/>
</dbReference>
<dbReference type="PROSITE" id="PS51832">
    <property type="entry name" value="HD_GYP"/>
    <property type="match status" value="1"/>
</dbReference>
<dbReference type="Gene3D" id="3.30.450.40">
    <property type="match status" value="1"/>
</dbReference>
<dbReference type="RefSeq" id="WP_420903528.1">
    <property type="nucleotide sequence ID" value="NZ_BAAFGK010000001.1"/>
</dbReference>
<dbReference type="Pfam" id="PF13487">
    <property type="entry name" value="HD_5"/>
    <property type="match status" value="1"/>
</dbReference>
<keyword evidence="4" id="KW-0378">Hydrolase</keyword>
<dbReference type="GO" id="GO:0016787">
    <property type="term" value="F:hydrolase activity"/>
    <property type="evidence" value="ECO:0007669"/>
    <property type="project" value="UniProtKB-KW"/>
</dbReference>
<dbReference type="EC" id="3.1.4.-" evidence="4"/>
<dbReference type="InterPro" id="IPR003607">
    <property type="entry name" value="HD/PDEase_dom"/>
</dbReference>
<dbReference type="SUPFAM" id="SSF52172">
    <property type="entry name" value="CheY-like"/>
    <property type="match status" value="1"/>
</dbReference>
<keyword evidence="1" id="KW-0597">Phosphoprotein</keyword>
<evidence type="ECO:0000313" key="4">
    <source>
        <dbReference type="EMBL" id="GAB0055817.1"/>
    </source>
</evidence>
<comment type="caution">
    <text evidence="4">The sequence shown here is derived from an EMBL/GenBank/DDBJ whole genome shotgun (WGS) entry which is preliminary data.</text>
</comment>
<dbReference type="PROSITE" id="PS50110">
    <property type="entry name" value="RESPONSE_REGULATORY"/>
    <property type="match status" value="1"/>
</dbReference>
<dbReference type="SUPFAM" id="SSF55781">
    <property type="entry name" value="GAF domain-like"/>
    <property type="match status" value="1"/>
</dbReference>
<reference evidence="4 5" key="1">
    <citation type="submission" date="2024-09" db="EMBL/GenBank/DDBJ databases">
        <title>Draft genome sequence of Candidatus Magnetaquicoccaceae bacterium FCR-1.</title>
        <authorList>
            <person name="Shimoshige H."/>
            <person name="Shimamura S."/>
            <person name="Taoka A."/>
            <person name="Kobayashi H."/>
            <person name="Maekawa T."/>
        </authorList>
    </citation>
    <scope>NUCLEOTIDE SEQUENCE [LARGE SCALE GENOMIC DNA]</scope>
    <source>
        <strain evidence="4 5">FCR-1</strain>
    </source>
</reference>
<dbReference type="EMBL" id="BAAFGK010000001">
    <property type="protein sequence ID" value="GAB0055817.1"/>
    <property type="molecule type" value="Genomic_DNA"/>
</dbReference>